<dbReference type="Proteomes" id="UP000244335">
    <property type="component" value="Unassembled WGS sequence"/>
</dbReference>
<sequence>MTDTTIPTPAAEVLSFWNEAGPEKWFEKNAHFDSSFHARFHDLHFAAAREELTDWLNAPESSLALLLLLDQFPRNCFRGTAHMYATDPLALHYARDAISRGHDETIDPELRIFFYLPFMHSEELADQELCCELCEPLGERYLPFAIEHRDIVARFGRFPHRNDILLRETTAEERAFLAEGGFAG</sequence>
<dbReference type="RefSeq" id="WP_116493012.1">
    <property type="nucleotide sequence ID" value="NZ_QDFR01000003.1"/>
</dbReference>
<evidence type="ECO:0000313" key="2">
    <source>
        <dbReference type="Proteomes" id="UP000244335"/>
    </source>
</evidence>
<dbReference type="InterPro" id="IPR010323">
    <property type="entry name" value="DUF924"/>
</dbReference>
<proteinExistence type="predicted"/>
<accession>A0AA92C2P1</accession>
<dbReference type="EMBL" id="QDFR01000003">
    <property type="protein sequence ID" value="PVE53800.1"/>
    <property type="molecule type" value="Genomic_DNA"/>
</dbReference>
<dbReference type="Gene3D" id="1.25.40.10">
    <property type="entry name" value="Tetratricopeptide repeat domain"/>
    <property type="match status" value="1"/>
</dbReference>
<evidence type="ECO:0000313" key="1">
    <source>
        <dbReference type="EMBL" id="PVE53800.1"/>
    </source>
</evidence>
<comment type="caution">
    <text evidence="1">The sequence shown here is derived from an EMBL/GenBank/DDBJ whole genome shotgun (WGS) entry which is preliminary data.</text>
</comment>
<dbReference type="Pfam" id="PF06041">
    <property type="entry name" value="DUF924"/>
    <property type="match status" value="1"/>
</dbReference>
<dbReference type="Gene3D" id="1.20.58.320">
    <property type="entry name" value="TPR-like"/>
    <property type="match status" value="1"/>
</dbReference>
<protein>
    <submittedName>
        <fullName evidence="1">DUF924 domain-containing protein</fullName>
    </submittedName>
</protein>
<organism evidence="1 2">
    <name type="scientific">Rhizobium rhizogenes</name>
    <name type="common">Agrobacterium rhizogenes</name>
    <dbReference type="NCBI Taxonomy" id="359"/>
    <lineage>
        <taxon>Bacteria</taxon>
        <taxon>Pseudomonadati</taxon>
        <taxon>Pseudomonadota</taxon>
        <taxon>Alphaproteobacteria</taxon>
        <taxon>Hyphomicrobiales</taxon>
        <taxon>Rhizobiaceae</taxon>
        <taxon>Rhizobium/Agrobacterium group</taxon>
        <taxon>Rhizobium</taxon>
    </lineage>
</organism>
<dbReference type="AlphaFoldDB" id="A0AA92C2P1"/>
<dbReference type="SUPFAM" id="SSF48452">
    <property type="entry name" value="TPR-like"/>
    <property type="match status" value="1"/>
</dbReference>
<name>A0AA92C2P1_RHIRH</name>
<gene>
    <name evidence="1" type="ORF">DC430_10965</name>
</gene>
<dbReference type="InterPro" id="IPR011990">
    <property type="entry name" value="TPR-like_helical_dom_sf"/>
</dbReference>
<reference evidence="1 2" key="1">
    <citation type="submission" date="2018-04" db="EMBL/GenBank/DDBJ databases">
        <authorList>
            <person name="Hagen T."/>
        </authorList>
    </citation>
    <scope>NUCLEOTIDE SEQUENCE [LARGE SCALE GENOMIC DNA]</scope>
    <source>
        <strain evidence="1 2">TPD7009</strain>
    </source>
</reference>